<dbReference type="AlphaFoldDB" id="A0A1T5L1E5"/>
<dbReference type="PANTHER" id="PTHR34294:SF1">
    <property type="entry name" value="TRANSCRIPTIONAL REGULATOR LSRR"/>
    <property type="match status" value="1"/>
</dbReference>
<evidence type="ECO:0000256" key="2">
    <source>
        <dbReference type="ARBA" id="ARBA00023015"/>
    </source>
</evidence>
<accession>A0A1T5L1E5</accession>
<sequence>MSKIEASIEVIVQVAELYYEMGKTQQEIADKLNYSRPMISKLLSNAHDLGIVSISIKNPNTEAEKLSSQMEEIFSFKDKPLKVIVVPSSSETELTLNRVYKAGANYLETNLCDNEIIGIGRGASVYGVVNNLSGNKRTGMEIVPLAGGLGNIDSIYQVNETARKAACSLGGICHYVYSPVYLGNKATKDAILSDPELKPTFDLWNRLDWAVVGIGAIFQYSNSYYKDLVLKAEAETKQKVVADLCINLIDPFGNPVEFQDRVVAINLSQLRKTKKVMAIASGTYKSEGILACIKGNWIDVLVTDEYTAFDLIKNYKK</sequence>
<keyword evidence="4" id="KW-0804">Transcription</keyword>
<dbReference type="EMBL" id="FUZT01000005">
    <property type="protein sequence ID" value="SKC69876.1"/>
    <property type="molecule type" value="Genomic_DNA"/>
</dbReference>
<evidence type="ECO:0000259" key="5">
    <source>
        <dbReference type="Pfam" id="PF04198"/>
    </source>
</evidence>
<dbReference type="Gene3D" id="1.10.10.10">
    <property type="entry name" value="Winged helix-like DNA-binding domain superfamily/Winged helix DNA-binding domain"/>
    <property type="match status" value="1"/>
</dbReference>
<feature type="domain" description="Sugar-binding" evidence="5">
    <location>
        <begin position="63"/>
        <end position="312"/>
    </location>
</feature>
<keyword evidence="7" id="KW-1185">Reference proteome</keyword>
<evidence type="ECO:0000256" key="1">
    <source>
        <dbReference type="ARBA" id="ARBA00010466"/>
    </source>
</evidence>
<protein>
    <submittedName>
        <fullName evidence="6">DNA-binding transcriptional regulator LsrR, DeoR family</fullName>
    </submittedName>
</protein>
<evidence type="ECO:0000313" key="6">
    <source>
        <dbReference type="EMBL" id="SKC69876.1"/>
    </source>
</evidence>
<evidence type="ECO:0000256" key="4">
    <source>
        <dbReference type="ARBA" id="ARBA00023163"/>
    </source>
</evidence>
<dbReference type="InterPro" id="IPR037171">
    <property type="entry name" value="NagB/RpiA_transferase-like"/>
</dbReference>
<reference evidence="6 7" key="1">
    <citation type="submission" date="2017-02" db="EMBL/GenBank/DDBJ databases">
        <authorList>
            <person name="Peterson S.W."/>
        </authorList>
    </citation>
    <scope>NUCLEOTIDE SEQUENCE [LARGE SCALE GENOMIC DNA]</scope>
    <source>
        <strain evidence="6 7">M1</strain>
    </source>
</reference>
<dbReference type="RefSeq" id="WP_079491804.1">
    <property type="nucleotide sequence ID" value="NZ_FUZT01000005.1"/>
</dbReference>
<keyword evidence="2" id="KW-0805">Transcription regulation</keyword>
<dbReference type="SUPFAM" id="SSF100950">
    <property type="entry name" value="NagB/RpiA/CoA transferase-like"/>
    <property type="match status" value="1"/>
</dbReference>
<dbReference type="GO" id="GO:0030246">
    <property type="term" value="F:carbohydrate binding"/>
    <property type="evidence" value="ECO:0007669"/>
    <property type="project" value="InterPro"/>
</dbReference>
<dbReference type="Gene3D" id="3.40.50.1360">
    <property type="match status" value="1"/>
</dbReference>
<dbReference type="InterPro" id="IPR051054">
    <property type="entry name" value="SorC_transcr_regulators"/>
</dbReference>
<proteinExistence type="inferred from homology"/>
<evidence type="ECO:0000313" key="7">
    <source>
        <dbReference type="Proteomes" id="UP000190285"/>
    </source>
</evidence>
<organism evidence="6 7">
    <name type="scientific">Maledivibacter halophilus</name>
    <dbReference type="NCBI Taxonomy" id="36842"/>
    <lineage>
        <taxon>Bacteria</taxon>
        <taxon>Bacillati</taxon>
        <taxon>Bacillota</taxon>
        <taxon>Clostridia</taxon>
        <taxon>Peptostreptococcales</taxon>
        <taxon>Caminicellaceae</taxon>
        <taxon>Maledivibacter</taxon>
    </lineage>
</organism>
<evidence type="ECO:0000256" key="3">
    <source>
        <dbReference type="ARBA" id="ARBA00023125"/>
    </source>
</evidence>
<name>A0A1T5L1E5_9FIRM</name>
<keyword evidence="3 6" id="KW-0238">DNA-binding</keyword>
<comment type="similarity">
    <text evidence="1">Belongs to the SorC transcriptional regulatory family.</text>
</comment>
<dbReference type="InterPro" id="IPR036388">
    <property type="entry name" value="WH-like_DNA-bd_sf"/>
</dbReference>
<dbReference type="OrthoDB" id="58802at2"/>
<dbReference type="Pfam" id="PF04198">
    <property type="entry name" value="Sugar-bind"/>
    <property type="match status" value="1"/>
</dbReference>
<dbReference type="InterPro" id="IPR007324">
    <property type="entry name" value="Sugar-bd_dom_put"/>
</dbReference>
<dbReference type="GO" id="GO:0003677">
    <property type="term" value="F:DNA binding"/>
    <property type="evidence" value="ECO:0007669"/>
    <property type="project" value="UniProtKB-KW"/>
</dbReference>
<dbReference type="PANTHER" id="PTHR34294">
    <property type="entry name" value="TRANSCRIPTIONAL REGULATOR-RELATED"/>
    <property type="match status" value="1"/>
</dbReference>
<dbReference type="Proteomes" id="UP000190285">
    <property type="component" value="Unassembled WGS sequence"/>
</dbReference>
<gene>
    <name evidence="6" type="ORF">SAMN02194393_02324</name>
</gene>
<dbReference type="STRING" id="36842.SAMN02194393_02324"/>